<feature type="active site" description="Acyl-ester intermediate" evidence="7">
    <location>
        <position position="53"/>
    </location>
</feature>
<evidence type="ECO:0000256" key="8">
    <source>
        <dbReference type="PIRSR" id="PIRSR618044-2"/>
    </source>
</evidence>
<dbReference type="Pfam" id="PF00768">
    <property type="entry name" value="Peptidase_S11"/>
    <property type="match status" value="1"/>
</dbReference>
<evidence type="ECO:0000256" key="9">
    <source>
        <dbReference type="RuleBase" id="RU004016"/>
    </source>
</evidence>
<evidence type="ECO:0000256" key="5">
    <source>
        <dbReference type="ARBA" id="ARBA00022984"/>
    </source>
</evidence>
<evidence type="ECO:0000313" key="14">
    <source>
        <dbReference type="Proteomes" id="UP000320314"/>
    </source>
</evidence>
<evidence type="ECO:0000256" key="3">
    <source>
        <dbReference type="ARBA" id="ARBA00022801"/>
    </source>
</evidence>
<dbReference type="RefSeq" id="WP_141168297.1">
    <property type="nucleotide sequence ID" value="NZ_VHLH01000042.1"/>
</dbReference>
<keyword evidence="4" id="KW-0133">Cell shape</keyword>
<evidence type="ECO:0000256" key="4">
    <source>
        <dbReference type="ARBA" id="ARBA00022960"/>
    </source>
</evidence>
<evidence type="ECO:0000259" key="12">
    <source>
        <dbReference type="Pfam" id="PF00768"/>
    </source>
</evidence>
<dbReference type="GO" id="GO:0008360">
    <property type="term" value="P:regulation of cell shape"/>
    <property type="evidence" value="ECO:0007669"/>
    <property type="project" value="UniProtKB-KW"/>
</dbReference>
<dbReference type="GO" id="GO:0009252">
    <property type="term" value="P:peptidoglycan biosynthetic process"/>
    <property type="evidence" value="ECO:0007669"/>
    <property type="project" value="UniProtKB-KW"/>
</dbReference>
<feature type="region of interest" description="Disordered" evidence="10">
    <location>
        <begin position="347"/>
        <end position="395"/>
    </location>
</feature>
<feature type="active site" evidence="7">
    <location>
        <position position="113"/>
    </location>
</feature>
<comment type="similarity">
    <text evidence="1 9">Belongs to the peptidase S11 family.</text>
</comment>
<dbReference type="PANTHER" id="PTHR21581:SF6">
    <property type="entry name" value="TRAFFICKING PROTEIN PARTICLE COMPLEX SUBUNIT 12"/>
    <property type="match status" value="1"/>
</dbReference>
<dbReference type="GO" id="GO:0009002">
    <property type="term" value="F:serine-type D-Ala-D-Ala carboxypeptidase activity"/>
    <property type="evidence" value="ECO:0007669"/>
    <property type="project" value="InterPro"/>
</dbReference>
<keyword evidence="13" id="KW-0121">Carboxypeptidase</keyword>
<dbReference type="AlphaFoldDB" id="A0A506TY85"/>
<comment type="caution">
    <text evidence="13">The sequence shown here is derived from an EMBL/GenBank/DDBJ whole genome shotgun (WGS) entry which is preliminary data.</text>
</comment>
<accession>A0A506TY85</accession>
<dbReference type="GO" id="GO:0006508">
    <property type="term" value="P:proteolysis"/>
    <property type="evidence" value="ECO:0007669"/>
    <property type="project" value="InterPro"/>
</dbReference>
<name>A0A506TY85_9HYPH</name>
<dbReference type="PRINTS" id="PR00725">
    <property type="entry name" value="DADACBPTASE1"/>
</dbReference>
<dbReference type="SUPFAM" id="SSF56601">
    <property type="entry name" value="beta-lactamase/transpeptidase-like"/>
    <property type="match status" value="1"/>
</dbReference>
<evidence type="ECO:0000256" key="6">
    <source>
        <dbReference type="ARBA" id="ARBA00023316"/>
    </source>
</evidence>
<evidence type="ECO:0000256" key="1">
    <source>
        <dbReference type="ARBA" id="ARBA00007164"/>
    </source>
</evidence>
<dbReference type="PANTHER" id="PTHR21581">
    <property type="entry name" value="D-ALANYL-D-ALANINE CARBOXYPEPTIDASE"/>
    <property type="match status" value="1"/>
</dbReference>
<evidence type="ECO:0000256" key="2">
    <source>
        <dbReference type="ARBA" id="ARBA00022729"/>
    </source>
</evidence>
<dbReference type="InterPro" id="IPR018044">
    <property type="entry name" value="Peptidase_S11"/>
</dbReference>
<dbReference type="EMBL" id="VHLH01000042">
    <property type="protein sequence ID" value="TPW25931.1"/>
    <property type="molecule type" value="Genomic_DNA"/>
</dbReference>
<feature type="signal peptide" evidence="11">
    <location>
        <begin position="1"/>
        <end position="24"/>
    </location>
</feature>
<evidence type="ECO:0000313" key="13">
    <source>
        <dbReference type="EMBL" id="TPW25931.1"/>
    </source>
</evidence>
<dbReference type="InterPro" id="IPR012338">
    <property type="entry name" value="Beta-lactam/transpept-like"/>
</dbReference>
<dbReference type="Proteomes" id="UP000320314">
    <property type="component" value="Unassembled WGS sequence"/>
</dbReference>
<dbReference type="OrthoDB" id="5291989at2"/>
<keyword evidence="6" id="KW-0961">Cell wall biogenesis/degradation</keyword>
<keyword evidence="5" id="KW-0573">Peptidoglycan synthesis</keyword>
<dbReference type="GO" id="GO:0071555">
    <property type="term" value="P:cell wall organization"/>
    <property type="evidence" value="ECO:0007669"/>
    <property type="project" value="UniProtKB-KW"/>
</dbReference>
<keyword evidence="3" id="KW-0378">Hydrolase</keyword>
<feature type="binding site" evidence="8">
    <location>
        <position position="215"/>
    </location>
    <ligand>
        <name>substrate</name>
    </ligand>
</feature>
<evidence type="ECO:0000256" key="7">
    <source>
        <dbReference type="PIRSR" id="PIRSR618044-1"/>
    </source>
</evidence>
<feature type="chain" id="PRO_5021429503" evidence="11">
    <location>
        <begin position="25"/>
        <end position="395"/>
    </location>
</feature>
<evidence type="ECO:0000256" key="11">
    <source>
        <dbReference type="SAM" id="SignalP"/>
    </source>
</evidence>
<evidence type="ECO:0000256" key="10">
    <source>
        <dbReference type="SAM" id="MobiDB-lite"/>
    </source>
</evidence>
<gene>
    <name evidence="13" type="ORF">FJU11_17140</name>
</gene>
<sequence>MSRMLVRLSVVFATLVLAAAPLRAEPFPSILVDVNSGQVLEHQDAFKRWYPASLTKLMLMYVVFTELSDGELTLDSTVHVSQRAATQPPAKMYLNPGATMTLDSAMKIIMTKSANDIAMAIAESVGGSEGAFVEKMNATAARLGLADTHFINPNGLPGKGQYSTARDLAVLATDLRRQFPQYAFYFDIPGIDYGEWEIENTNLLMGRFPGIDGMKTGFICASGFNQVSSATRNGRTLVAVALGQPSLGARAKKTAELLQAGFGKHPQGGPTLSTLRPEGGHDEKVYNVYNQICTKKAHDQRMAARDDNGDVVVEAPYMHDQVKRPYIRVKLLTTGGVASARIASIPLPTPRPAHEAMPQTASAYAEAGDESEASQALANAVTGASVPIPRGRPQP</sequence>
<keyword evidence="14" id="KW-1185">Reference proteome</keyword>
<proteinExistence type="inferred from homology"/>
<feature type="domain" description="Peptidase S11 D-alanyl-D-alanine carboxypeptidase A N-terminal" evidence="12">
    <location>
        <begin position="29"/>
        <end position="245"/>
    </location>
</feature>
<organism evidence="13 14">
    <name type="scientific">Pararhizobium mangrovi</name>
    <dbReference type="NCBI Taxonomy" id="2590452"/>
    <lineage>
        <taxon>Bacteria</taxon>
        <taxon>Pseudomonadati</taxon>
        <taxon>Pseudomonadota</taxon>
        <taxon>Alphaproteobacteria</taxon>
        <taxon>Hyphomicrobiales</taxon>
        <taxon>Rhizobiaceae</taxon>
        <taxon>Rhizobium/Agrobacterium group</taxon>
        <taxon>Pararhizobium</taxon>
    </lineage>
</organism>
<keyword evidence="13" id="KW-0645">Protease</keyword>
<feature type="active site" description="Proton acceptor" evidence="7">
    <location>
        <position position="56"/>
    </location>
</feature>
<reference evidence="13 14" key="1">
    <citation type="submission" date="2019-06" db="EMBL/GenBank/DDBJ databases">
        <authorList>
            <person name="Li M."/>
        </authorList>
    </citation>
    <scope>NUCLEOTIDE SEQUENCE [LARGE SCALE GENOMIC DNA]</scope>
    <source>
        <strain evidence="13 14">BGMRC6574</strain>
    </source>
</reference>
<dbReference type="Gene3D" id="3.40.710.10">
    <property type="entry name" value="DD-peptidase/beta-lactamase superfamily"/>
    <property type="match status" value="1"/>
</dbReference>
<keyword evidence="2 11" id="KW-0732">Signal</keyword>
<protein>
    <submittedName>
        <fullName evidence="13">D-alanyl-D-alanine carboxypeptidase</fullName>
    </submittedName>
</protein>
<dbReference type="InterPro" id="IPR001967">
    <property type="entry name" value="Peptidase_S11_N"/>
</dbReference>